<accession>A0ABY5ATF9</accession>
<organism evidence="1 2">
    <name type="scientific">Phormidium yuhuli AB48</name>
    <dbReference type="NCBI Taxonomy" id="2940671"/>
    <lineage>
        <taxon>Bacteria</taxon>
        <taxon>Bacillati</taxon>
        <taxon>Cyanobacteriota</taxon>
        <taxon>Cyanophyceae</taxon>
        <taxon>Oscillatoriophycideae</taxon>
        <taxon>Oscillatoriales</taxon>
        <taxon>Oscillatoriaceae</taxon>
        <taxon>Phormidium</taxon>
        <taxon>Phormidium yuhuli</taxon>
    </lineage>
</organism>
<dbReference type="Proteomes" id="UP001056708">
    <property type="component" value="Chromosome"/>
</dbReference>
<protein>
    <submittedName>
        <fullName evidence="1">Uncharacterized protein</fullName>
    </submittedName>
</protein>
<evidence type="ECO:0000313" key="1">
    <source>
        <dbReference type="EMBL" id="USR92473.1"/>
    </source>
</evidence>
<evidence type="ECO:0000313" key="2">
    <source>
        <dbReference type="Proteomes" id="UP001056708"/>
    </source>
</evidence>
<proteinExistence type="predicted"/>
<keyword evidence="2" id="KW-1185">Reference proteome</keyword>
<dbReference type="EMBL" id="CP098611">
    <property type="protein sequence ID" value="USR92473.1"/>
    <property type="molecule type" value="Genomic_DNA"/>
</dbReference>
<sequence>MNSLPSFNPCSPDRPLRPKASFDLRTQLQSLLWSVELLELRLDQDVMIQVNRDALLEEIQRVRTTIEETCNTCDRLSYTSETLIGAPSP</sequence>
<reference evidence="1" key="1">
    <citation type="submission" date="2022-06" db="EMBL/GenBank/DDBJ databases">
        <title>Genome sequence of Phormidium yuhuli AB48 isolated from an industrial photobioreactor environment.</title>
        <authorList>
            <person name="Qiu Y."/>
            <person name="Noonan A.J.C."/>
            <person name="Dofher K."/>
            <person name="Koch M."/>
            <person name="Kieft B."/>
            <person name="Lin X."/>
            <person name="Ziels R.M."/>
            <person name="Hallam S.J."/>
        </authorList>
    </citation>
    <scope>NUCLEOTIDE SEQUENCE</scope>
    <source>
        <strain evidence="1">AB48</strain>
    </source>
</reference>
<name>A0ABY5ATF9_9CYAN</name>
<gene>
    <name evidence="1" type="ORF">NEA10_07080</name>
</gene>
<dbReference type="RefSeq" id="WP_252664628.1">
    <property type="nucleotide sequence ID" value="NZ_CP098611.1"/>
</dbReference>